<evidence type="ECO:0000256" key="1">
    <source>
        <dbReference type="ARBA" id="ARBA00009861"/>
    </source>
</evidence>
<dbReference type="Proteomes" id="UP000813462">
    <property type="component" value="Unassembled WGS sequence"/>
</dbReference>
<evidence type="ECO:0008006" key="4">
    <source>
        <dbReference type="Google" id="ProtNLM"/>
    </source>
</evidence>
<protein>
    <recommendedName>
        <fullName evidence="4">Protein ECERIFERUM 2</fullName>
    </recommendedName>
</protein>
<sequence length="445" mass="50217">MVSENQLQSPVIGKKLSSVVPAKNRGENEVHELTEMDLAMKLHYIRGLYFFERNAVQGVSVKDLKDALFPLLDNYFTTAGRIRRSETGRPMTKCNDAGVRTVEAYCEKTIDEWLATKGGSCFSDGLCYNQVLGPDLYFSPLVFLQQFTWFKCGGLAVGLSWAHILGDPFSASIFINTWGEIMADRFPQMSIRYVSKSQKSKLLNSLIVKKPFSMKQIDPVGDHWLIANYCKMETRSFQITGKDLDRLISTICYGNQTTRASHFDILTAIIWKSLYRIRENLGPTRVTICTSNKDAHKREKEIPNNGMMFSTVEADFLKGVEIDVLELAIMISEKRVDENERIEEMAGRENGKLDFIVYGANLTFVNLEEADIYEVEMKGKKPVFANYSIEGIGDEGVVLVLQGPKYGEEEGCCGRTITMVLPQHELSLIENELGTYWSSIGQDAM</sequence>
<comment type="similarity">
    <text evidence="1">Belongs to the plant acyltransferase family.</text>
</comment>
<dbReference type="Pfam" id="PF02458">
    <property type="entry name" value="Transferase"/>
    <property type="match status" value="1"/>
</dbReference>
<dbReference type="PANTHER" id="PTHR31642:SF259">
    <property type="entry name" value="PROTEIN ECERIFERUM 2"/>
    <property type="match status" value="1"/>
</dbReference>
<gene>
    <name evidence="2" type="ORF">FEM48_Zijuj06G0148700</name>
</gene>
<evidence type="ECO:0000313" key="2">
    <source>
        <dbReference type="EMBL" id="KAH7524713.1"/>
    </source>
</evidence>
<dbReference type="GO" id="GO:0016747">
    <property type="term" value="F:acyltransferase activity, transferring groups other than amino-acyl groups"/>
    <property type="evidence" value="ECO:0007669"/>
    <property type="project" value="TreeGrafter"/>
</dbReference>
<comment type="caution">
    <text evidence="2">The sequence shown here is derived from an EMBL/GenBank/DDBJ whole genome shotgun (WGS) entry which is preliminary data.</text>
</comment>
<dbReference type="AlphaFoldDB" id="A0A978V9X8"/>
<dbReference type="PANTHER" id="PTHR31642">
    <property type="entry name" value="TRICHOTHECENE 3-O-ACETYLTRANSFERASE"/>
    <property type="match status" value="1"/>
</dbReference>
<dbReference type="InterPro" id="IPR023213">
    <property type="entry name" value="CAT-like_dom_sf"/>
</dbReference>
<proteinExistence type="inferred from homology"/>
<dbReference type="InterPro" id="IPR050317">
    <property type="entry name" value="Plant_Fungal_Acyltransferase"/>
</dbReference>
<evidence type="ECO:0000313" key="3">
    <source>
        <dbReference type="Proteomes" id="UP000813462"/>
    </source>
</evidence>
<dbReference type="Gene3D" id="3.30.559.10">
    <property type="entry name" value="Chloramphenicol acetyltransferase-like domain"/>
    <property type="match status" value="2"/>
</dbReference>
<organism evidence="2 3">
    <name type="scientific">Ziziphus jujuba var. spinosa</name>
    <dbReference type="NCBI Taxonomy" id="714518"/>
    <lineage>
        <taxon>Eukaryota</taxon>
        <taxon>Viridiplantae</taxon>
        <taxon>Streptophyta</taxon>
        <taxon>Embryophyta</taxon>
        <taxon>Tracheophyta</taxon>
        <taxon>Spermatophyta</taxon>
        <taxon>Magnoliopsida</taxon>
        <taxon>eudicotyledons</taxon>
        <taxon>Gunneridae</taxon>
        <taxon>Pentapetalae</taxon>
        <taxon>rosids</taxon>
        <taxon>fabids</taxon>
        <taxon>Rosales</taxon>
        <taxon>Rhamnaceae</taxon>
        <taxon>Paliureae</taxon>
        <taxon>Ziziphus</taxon>
    </lineage>
</organism>
<name>A0A978V9X8_ZIZJJ</name>
<accession>A0A978V9X8</accession>
<dbReference type="EMBL" id="JAEACU010000006">
    <property type="protein sequence ID" value="KAH7524713.1"/>
    <property type="molecule type" value="Genomic_DNA"/>
</dbReference>
<reference evidence="2" key="1">
    <citation type="journal article" date="2021" name="Front. Plant Sci.">
        <title>Chromosome-Scale Genome Assembly for Chinese Sour Jujube and Insights Into Its Genome Evolution and Domestication Signature.</title>
        <authorList>
            <person name="Shen L.-Y."/>
            <person name="Luo H."/>
            <person name="Wang X.-L."/>
            <person name="Wang X.-M."/>
            <person name="Qiu X.-J."/>
            <person name="Liu H."/>
            <person name="Zhou S.-S."/>
            <person name="Jia K.-H."/>
            <person name="Nie S."/>
            <person name="Bao Y.-T."/>
            <person name="Zhang R.-G."/>
            <person name="Yun Q.-Z."/>
            <person name="Chai Y.-H."/>
            <person name="Lu J.-Y."/>
            <person name="Li Y."/>
            <person name="Zhao S.-W."/>
            <person name="Mao J.-F."/>
            <person name="Jia S.-G."/>
            <person name="Mao Y.-M."/>
        </authorList>
    </citation>
    <scope>NUCLEOTIDE SEQUENCE</scope>
    <source>
        <strain evidence="2">AT0</strain>
        <tissue evidence="2">Leaf</tissue>
    </source>
</reference>